<accession>A0A9N7W4I0</accession>
<sequence length="75" mass="8282">MRSTGPDKVGVYAGRGPEEFVVSDMKPGCCRAVDRWPSPGPVPACCQPIREPSQIHYENRRAWVPAWESLPSAQS</sequence>
<keyword evidence="2" id="KW-1185">Reference proteome</keyword>
<reference evidence="1" key="1">
    <citation type="submission" date="2020-03" db="EMBL/GenBank/DDBJ databases">
        <authorList>
            <person name="Weist P."/>
        </authorList>
    </citation>
    <scope>NUCLEOTIDE SEQUENCE</scope>
</reference>
<protein>
    <submittedName>
        <fullName evidence="1">Uncharacterized protein</fullName>
    </submittedName>
</protein>
<evidence type="ECO:0000313" key="1">
    <source>
        <dbReference type="EMBL" id="CAB1460872.1"/>
    </source>
</evidence>
<dbReference type="Proteomes" id="UP001153269">
    <property type="component" value="Unassembled WGS sequence"/>
</dbReference>
<proteinExistence type="predicted"/>
<organism evidence="1 2">
    <name type="scientific">Pleuronectes platessa</name>
    <name type="common">European plaice</name>
    <dbReference type="NCBI Taxonomy" id="8262"/>
    <lineage>
        <taxon>Eukaryota</taxon>
        <taxon>Metazoa</taxon>
        <taxon>Chordata</taxon>
        <taxon>Craniata</taxon>
        <taxon>Vertebrata</taxon>
        <taxon>Euteleostomi</taxon>
        <taxon>Actinopterygii</taxon>
        <taxon>Neopterygii</taxon>
        <taxon>Teleostei</taxon>
        <taxon>Neoteleostei</taxon>
        <taxon>Acanthomorphata</taxon>
        <taxon>Carangaria</taxon>
        <taxon>Pleuronectiformes</taxon>
        <taxon>Pleuronectoidei</taxon>
        <taxon>Pleuronectidae</taxon>
        <taxon>Pleuronectes</taxon>
    </lineage>
</organism>
<dbReference type="EMBL" id="CADEAL010004497">
    <property type="protein sequence ID" value="CAB1460872.1"/>
    <property type="molecule type" value="Genomic_DNA"/>
</dbReference>
<comment type="caution">
    <text evidence="1">The sequence shown here is derived from an EMBL/GenBank/DDBJ whole genome shotgun (WGS) entry which is preliminary data.</text>
</comment>
<dbReference type="AlphaFoldDB" id="A0A9N7W4I0"/>
<evidence type="ECO:0000313" key="2">
    <source>
        <dbReference type="Proteomes" id="UP001153269"/>
    </source>
</evidence>
<gene>
    <name evidence="1" type="ORF">PLEPLA_LOCUS48745</name>
</gene>
<name>A0A9N7W4I0_PLEPL</name>